<dbReference type="GO" id="GO:0004519">
    <property type="term" value="F:endonuclease activity"/>
    <property type="evidence" value="ECO:0007669"/>
    <property type="project" value="UniProtKB-KW"/>
</dbReference>
<feature type="compositionally biased region" description="Polar residues" evidence="7">
    <location>
        <begin position="96"/>
        <end position="109"/>
    </location>
</feature>
<evidence type="ECO:0000256" key="1">
    <source>
        <dbReference type="ARBA" id="ARBA00022679"/>
    </source>
</evidence>
<dbReference type="Proteomes" id="UP000077202">
    <property type="component" value="Unassembled WGS sequence"/>
</dbReference>
<keyword evidence="1" id="KW-0808">Transferase</keyword>
<keyword evidence="10" id="KW-1185">Reference proteome</keyword>
<keyword evidence="3" id="KW-0540">Nuclease</keyword>
<keyword evidence="5" id="KW-0378">Hydrolase</keyword>
<evidence type="ECO:0000313" key="10">
    <source>
        <dbReference type="Proteomes" id="UP000077202"/>
    </source>
</evidence>
<evidence type="ECO:0000256" key="6">
    <source>
        <dbReference type="ARBA" id="ARBA00022918"/>
    </source>
</evidence>
<keyword evidence="6" id="KW-0695">RNA-directed DNA polymerase</keyword>
<sequence>MVYSCKKFRHNLICYEFVFHVDRYALQHLVKKADLSGRIAKWVLLLQEFTYTVQTRKGVHHKKADYLSRLWTQPTEEELVDNFPDEQLFQLSASYESRSLPTPTGSIVQENGRRETV</sequence>
<dbReference type="EMBL" id="LVLJ01003991">
    <property type="protein sequence ID" value="OAE18863.1"/>
    <property type="molecule type" value="Genomic_DNA"/>
</dbReference>
<evidence type="ECO:0000313" key="9">
    <source>
        <dbReference type="EMBL" id="OAE18863.1"/>
    </source>
</evidence>
<name>A0A176VEH0_MARPO</name>
<dbReference type="PANTHER" id="PTHR34072:SF52">
    <property type="entry name" value="RIBONUCLEASE H"/>
    <property type="match status" value="1"/>
</dbReference>
<dbReference type="GO" id="GO:0016787">
    <property type="term" value="F:hydrolase activity"/>
    <property type="evidence" value="ECO:0007669"/>
    <property type="project" value="UniProtKB-KW"/>
</dbReference>
<evidence type="ECO:0000259" key="8">
    <source>
        <dbReference type="Pfam" id="PF17917"/>
    </source>
</evidence>
<gene>
    <name evidence="9" type="ORF">AXG93_1274s1000</name>
</gene>
<dbReference type="InterPro" id="IPR041373">
    <property type="entry name" value="RT_RNaseH"/>
</dbReference>
<feature type="region of interest" description="Disordered" evidence="7">
    <location>
        <begin position="96"/>
        <end position="117"/>
    </location>
</feature>
<protein>
    <recommendedName>
        <fullName evidence="8">Reverse transcriptase RNase H-like domain-containing protein</fullName>
    </recommendedName>
</protein>
<evidence type="ECO:0000256" key="3">
    <source>
        <dbReference type="ARBA" id="ARBA00022722"/>
    </source>
</evidence>
<evidence type="ECO:0000256" key="4">
    <source>
        <dbReference type="ARBA" id="ARBA00022759"/>
    </source>
</evidence>
<dbReference type="AlphaFoldDB" id="A0A176VEH0"/>
<dbReference type="GO" id="GO:0003964">
    <property type="term" value="F:RNA-directed DNA polymerase activity"/>
    <property type="evidence" value="ECO:0007669"/>
    <property type="project" value="UniProtKB-KW"/>
</dbReference>
<dbReference type="Pfam" id="PF17917">
    <property type="entry name" value="RT_RNaseH"/>
    <property type="match status" value="1"/>
</dbReference>
<feature type="domain" description="Reverse transcriptase RNase H-like" evidence="8">
    <location>
        <begin position="2"/>
        <end position="49"/>
    </location>
</feature>
<organism evidence="9 10">
    <name type="scientific">Marchantia polymorpha subsp. ruderalis</name>
    <dbReference type="NCBI Taxonomy" id="1480154"/>
    <lineage>
        <taxon>Eukaryota</taxon>
        <taxon>Viridiplantae</taxon>
        <taxon>Streptophyta</taxon>
        <taxon>Embryophyta</taxon>
        <taxon>Marchantiophyta</taxon>
        <taxon>Marchantiopsida</taxon>
        <taxon>Marchantiidae</taxon>
        <taxon>Marchantiales</taxon>
        <taxon>Marchantiaceae</taxon>
        <taxon>Marchantia</taxon>
    </lineage>
</organism>
<dbReference type="PANTHER" id="PTHR34072">
    <property type="entry name" value="ENZYMATIC POLYPROTEIN-RELATED"/>
    <property type="match status" value="1"/>
</dbReference>
<reference evidence="9" key="1">
    <citation type="submission" date="2016-03" db="EMBL/GenBank/DDBJ databases">
        <title>Mechanisms controlling the formation of the plant cell surface in tip-growing cells are functionally conserved among land plants.</title>
        <authorList>
            <person name="Honkanen S."/>
            <person name="Jones V.A."/>
            <person name="Morieri G."/>
            <person name="Champion C."/>
            <person name="Hetherington A.J."/>
            <person name="Kelly S."/>
            <person name="Saint-Marcoux D."/>
            <person name="Proust H."/>
            <person name="Prescott H."/>
            <person name="Dolan L."/>
        </authorList>
    </citation>
    <scope>NUCLEOTIDE SEQUENCE [LARGE SCALE GENOMIC DNA]</scope>
    <source>
        <tissue evidence="9">Whole gametophyte</tissue>
    </source>
</reference>
<comment type="caution">
    <text evidence="9">The sequence shown here is derived from an EMBL/GenBank/DDBJ whole genome shotgun (WGS) entry which is preliminary data.</text>
</comment>
<keyword evidence="2" id="KW-0548">Nucleotidyltransferase</keyword>
<accession>A0A176VEH0</accession>
<evidence type="ECO:0000256" key="7">
    <source>
        <dbReference type="SAM" id="MobiDB-lite"/>
    </source>
</evidence>
<keyword evidence="4" id="KW-0255">Endonuclease</keyword>
<evidence type="ECO:0000256" key="2">
    <source>
        <dbReference type="ARBA" id="ARBA00022695"/>
    </source>
</evidence>
<proteinExistence type="predicted"/>
<evidence type="ECO:0000256" key="5">
    <source>
        <dbReference type="ARBA" id="ARBA00022801"/>
    </source>
</evidence>